<name>A0A350P762_9ALTE</name>
<evidence type="ECO:0008006" key="4">
    <source>
        <dbReference type="Google" id="ProtNLM"/>
    </source>
</evidence>
<evidence type="ECO:0000313" key="2">
    <source>
        <dbReference type="EMBL" id="HAW77129.1"/>
    </source>
</evidence>
<feature type="signal peptide" evidence="1">
    <location>
        <begin position="1"/>
        <end position="29"/>
    </location>
</feature>
<proteinExistence type="predicted"/>
<protein>
    <recommendedName>
        <fullName evidence="4">Lipoprotein</fullName>
    </recommendedName>
</protein>
<gene>
    <name evidence="2" type="ORF">DCW74_15500</name>
</gene>
<dbReference type="EMBL" id="DNAN01000546">
    <property type="protein sequence ID" value="HAW77129.1"/>
    <property type="molecule type" value="Genomic_DNA"/>
</dbReference>
<keyword evidence="1" id="KW-0732">Signal</keyword>
<evidence type="ECO:0000313" key="3">
    <source>
        <dbReference type="Proteomes" id="UP000263517"/>
    </source>
</evidence>
<dbReference type="AlphaFoldDB" id="A0A350P762"/>
<dbReference type="STRING" id="589873.EP12_16860"/>
<organism evidence="2 3">
    <name type="scientific">Alteromonas australica</name>
    <dbReference type="NCBI Taxonomy" id="589873"/>
    <lineage>
        <taxon>Bacteria</taxon>
        <taxon>Pseudomonadati</taxon>
        <taxon>Pseudomonadota</taxon>
        <taxon>Gammaproteobacteria</taxon>
        <taxon>Alteromonadales</taxon>
        <taxon>Alteromonadaceae</taxon>
        <taxon>Alteromonas/Salinimonas group</taxon>
        <taxon>Alteromonas</taxon>
    </lineage>
</organism>
<sequence>MYPPSFNSKLAKKLIIGSLMASASLFTFAACYETNQCDSQGRCVKVIICISDPQPPPFDY</sequence>
<feature type="chain" id="PRO_5016575617" description="Lipoprotein" evidence="1">
    <location>
        <begin position="30"/>
        <end position="60"/>
    </location>
</feature>
<evidence type="ECO:0000256" key="1">
    <source>
        <dbReference type="SAM" id="SignalP"/>
    </source>
</evidence>
<comment type="caution">
    <text evidence="2">The sequence shown here is derived from an EMBL/GenBank/DDBJ whole genome shotgun (WGS) entry which is preliminary data.</text>
</comment>
<accession>A0A350P762</accession>
<dbReference type="Proteomes" id="UP000263517">
    <property type="component" value="Unassembled WGS sequence"/>
</dbReference>
<reference evidence="2 3" key="1">
    <citation type="journal article" date="2018" name="Nat. Biotechnol.">
        <title>A standardized bacterial taxonomy based on genome phylogeny substantially revises the tree of life.</title>
        <authorList>
            <person name="Parks D.H."/>
            <person name="Chuvochina M."/>
            <person name="Waite D.W."/>
            <person name="Rinke C."/>
            <person name="Skarshewski A."/>
            <person name="Chaumeil P.A."/>
            <person name="Hugenholtz P."/>
        </authorList>
    </citation>
    <scope>NUCLEOTIDE SEQUENCE [LARGE SCALE GENOMIC DNA]</scope>
    <source>
        <strain evidence="2">UBA11978</strain>
    </source>
</reference>